<keyword evidence="1" id="KW-0456">Lyase</keyword>
<keyword evidence="5" id="KW-1185">Reference proteome</keyword>
<gene>
    <name evidence="4" type="ORF">BZG36_03386</name>
</gene>
<dbReference type="OrthoDB" id="5980780at2759"/>
<dbReference type="Pfam" id="PF02884">
    <property type="entry name" value="Lyase_8_C"/>
    <property type="match status" value="1"/>
</dbReference>
<proteinExistence type="predicted"/>
<comment type="caution">
    <text evidence="4">The sequence shown here is derived from an EMBL/GenBank/DDBJ whole genome shotgun (WGS) entry which is preliminary data.</text>
</comment>
<dbReference type="Proteomes" id="UP000242875">
    <property type="component" value="Unassembled WGS sequence"/>
</dbReference>
<evidence type="ECO:0000259" key="2">
    <source>
        <dbReference type="Pfam" id="PF02278"/>
    </source>
</evidence>
<feature type="domain" description="Polysaccharide lyase family 8 C-terminal" evidence="3">
    <location>
        <begin position="109"/>
        <end position="192"/>
    </location>
</feature>
<dbReference type="InterPro" id="IPR004103">
    <property type="entry name" value="Lyase_8_C"/>
</dbReference>
<dbReference type="GO" id="GO:0005975">
    <property type="term" value="P:carbohydrate metabolic process"/>
    <property type="evidence" value="ECO:0007669"/>
    <property type="project" value="InterPro"/>
</dbReference>
<organism evidence="4 5">
    <name type="scientific">Bifiguratus adelaidae</name>
    <dbReference type="NCBI Taxonomy" id="1938954"/>
    <lineage>
        <taxon>Eukaryota</taxon>
        <taxon>Fungi</taxon>
        <taxon>Fungi incertae sedis</taxon>
        <taxon>Mucoromycota</taxon>
        <taxon>Mucoromycotina</taxon>
        <taxon>Endogonomycetes</taxon>
        <taxon>Endogonales</taxon>
        <taxon>Endogonales incertae sedis</taxon>
        <taxon>Bifiguratus</taxon>
    </lineage>
</organism>
<dbReference type="Pfam" id="PF02278">
    <property type="entry name" value="Lyase_8"/>
    <property type="match status" value="1"/>
</dbReference>
<dbReference type="Gene3D" id="2.60.220.10">
    <property type="entry name" value="Polysaccharide lyase family 8-like, C-terminal"/>
    <property type="match status" value="1"/>
</dbReference>
<reference evidence="4 5" key="1">
    <citation type="journal article" date="2017" name="Mycologia">
        <title>Bifiguratus adelaidae, gen. et sp. nov., a new member of Mucoromycotina in endophytic and soil-dwelling habitats.</title>
        <authorList>
            <person name="Torres-Cruz T.J."/>
            <person name="Billingsley Tobias T.L."/>
            <person name="Almatruk M."/>
            <person name="Hesse C."/>
            <person name="Kuske C.R."/>
            <person name="Desiro A."/>
            <person name="Benucci G.M."/>
            <person name="Bonito G."/>
            <person name="Stajich J.E."/>
            <person name="Dunlap C."/>
            <person name="Arnold A.E."/>
            <person name="Porras-Alfaro A."/>
        </authorList>
    </citation>
    <scope>NUCLEOTIDE SEQUENCE [LARGE SCALE GENOMIC DNA]</scope>
    <source>
        <strain evidence="4 5">AZ0501</strain>
    </source>
</reference>
<evidence type="ECO:0000313" key="5">
    <source>
        <dbReference type="Proteomes" id="UP000242875"/>
    </source>
</evidence>
<feature type="domain" description="Polysaccharide lyase family 8 central" evidence="2">
    <location>
        <begin position="15"/>
        <end position="88"/>
    </location>
</feature>
<dbReference type="GO" id="GO:0030246">
    <property type="term" value="F:carbohydrate binding"/>
    <property type="evidence" value="ECO:0007669"/>
    <property type="project" value="InterPro"/>
</dbReference>
<name>A0A261Y0I4_9FUNG</name>
<evidence type="ECO:0000256" key="1">
    <source>
        <dbReference type="ARBA" id="ARBA00023239"/>
    </source>
</evidence>
<dbReference type="SUPFAM" id="SSF49863">
    <property type="entry name" value="Hyaluronate lyase-like, C-terminal domain"/>
    <property type="match status" value="1"/>
</dbReference>
<dbReference type="Gene3D" id="2.70.98.10">
    <property type="match status" value="1"/>
</dbReference>
<dbReference type="InterPro" id="IPR011071">
    <property type="entry name" value="Lyase_8-like_C"/>
</dbReference>
<dbReference type="GO" id="GO:0016829">
    <property type="term" value="F:lyase activity"/>
    <property type="evidence" value="ECO:0007669"/>
    <property type="project" value="UniProtKB-KW"/>
</dbReference>
<accession>A0A261Y0I4</accession>
<dbReference type="EMBL" id="MVBO01000054">
    <property type="protein sequence ID" value="OZJ04078.1"/>
    <property type="molecule type" value="Genomic_DNA"/>
</dbReference>
<evidence type="ECO:0000313" key="4">
    <source>
        <dbReference type="EMBL" id="OZJ04078.1"/>
    </source>
</evidence>
<dbReference type="GO" id="GO:0005576">
    <property type="term" value="C:extracellular region"/>
    <property type="evidence" value="ECO:0007669"/>
    <property type="project" value="InterPro"/>
</dbReference>
<sequence length="242" mass="26190">MSRVFICRQPVGEPTTNYSNPEWLWHDSLGYIFLNNSAPTLSVSPSQQSGNWSSISIDTTVVTDNVFKSWITHPQASSTTGDSLAYITAIDVDYQSFRREVPILKSLIQVVENTPIVSSVLHTADLTLGTIFWQAGSLTLPANSGFSNHFTAYDSLFNLSSNQPAVVMMKLNIFKRQVSVLVSDPTQTQTTLNLSLSKALLKCPKTASAGFSCQQSHNAVNIIVTLPTASNAGSTVSGVLSI</sequence>
<dbReference type="InterPro" id="IPR011013">
    <property type="entry name" value="Gal_mutarotase_sf_dom"/>
</dbReference>
<protein>
    <submittedName>
        <fullName evidence="4">Uncharacterized protein</fullName>
    </submittedName>
</protein>
<dbReference type="SUPFAM" id="SSF74650">
    <property type="entry name" value="Galactose mutarotase-like"/>
    <property type="match status" value="1"/>
</dbReference>
<dbReference type="InterPro" id="IPR014718">
    <property type="entry name" value="GH-type_carb-bd"/>
</dbReference>
<evidence type="ECO:0000259" key="3">
    <source>
        <dbReference type="Pfam" id="PF02884"/>
    </source>
</evidence>
<dbReference type="InterPro" id="IPR003159">
    <property type="entry name" value="Lyase_8_central_dom"/>
</dbReference>
<dbReference type="AlphaFoldDB" id="A0A261Y0I4"/>